<comment type="caution">
    <text evidence="1">The sequence shown here is derived from an EMBL/GenBank/DDBJ whole genome shotgun (WGS) entry which is preliminary data.</text>
</comment>
<evidence type="ECO:0000313" key="2">
    <source>
        <dbReference type="Proteomes" id="UP000620262"/>
    </source>
</evidence>
<organism evidence="1 2">
    <name type="scientific">Rhizobium viscosum</name>
    <name type="common">Arthrobacter viscosus</name>
    <dbReference type="NCBI Taxonomy" id="1673"/>
    <lineage>
        <taxon>Bacteria</taxon>
        <taxon>Pseudomonadati</taxon>
        <taxon>Pseudomonadota</taxon>
        <taxon>Alphaproteobacteria</taxon>
        <taxon>Hyphomicrobiales</taxon>
        <taxon>Rhizobiaceae</taxon>
        <taxon>Rhizobium/Agrobacterium group</taxon>
        <taxon>Rhizobium</taxon>
    </lineage>
</organism>
<dbReference type="Proteomes" id="UP000620262">
    <property type="component" value="Unassembled WGS sequence"/>
</dbReference>
<accession>A0ABR9J332</accession>
<evidence type="ECO:0000313" key="1">
    <source>
        <dbReference type="EMBL" id="MBE1509467.1"/>
    </source>
</evidence>
<reference evidence="1 2" key="1">
    <citation type="submission" date="2020-10" db="EMBL/GenBank/DDBJ databases">
        <title>Sequencing the genomes of 1000 actinobacteria strains.</title>
        <authorList>
            <person name="Klenk H.-P."/>
        </authorList>
    </citation>
    <scope>NUCLEOTIDE SEQUENCE [LARGE SCALE GENOMIC DNA]</scope>
    <source>
        <strain evidence="1 2">DSM 7307</strain>
    </source>
</reference>
<keyword evidence="2" id="KW-1185">Reference proteome</keyword>
<protein>
    <recommendedName>
        <fullName evidence="3">Transcriptional regulator</fullName>
    </recommendedName>
</protein>
<name>A0ABR9J332_RHIVS</name>
<gene>
    <name evidence="1" type="ORF">H4W29_006714</name>
</gene>
<proteinExistence type="predicted"/>
<dbReference type="EMBL" id="JADBEC010000003">
    <property type="protein sequence ID" value="MBE1509467.1"/>
    <property type="molecule type" value="Genomic_DNA"/>
</dbReference>
<sequence>MSSNSAPLSRLDRTCLQVAVLRAFGGRGLRVQP</sequence>
<evidence type="ECO:0008006" key="3">
    <source>
        <dbReference type="Google" id="ProtNLM"/>
    </source>
</evidence>